<feature type="transmembrane region" description="Helical" evidence="2">
    <location>
        <begin position="76"/>
        <end position="95"/>
    </location>
</feature>
<dbReference type="AlphaFoldDB" id="A0A9D1I1N9"/>
<protein>
    <recommendedName>
        <fullName evidence="6">Gram-positive cocci surface proteins LPxTG domain-containing protein</fullName>
    </recommendedName>
</protein>
<evidence type="ECO:0000256" key="1">
    <source>
        <dbReference type="SAM" id="MobiDB-lite"/>
    </source>
</evidence>
<keyword evidence="2" id="KW-1133">Transmembrane helix</keyword>
<comment type="caution">
    <text evidence="4">The sequence shown here is derived from an EMBL/GenBank/DDBJ whole genome shotgun (WGS) entry which is preliminary data.</text>
</comment>
<gene>
    <name evidence="4" type="ORF">IAC50_08660</name>
</gene>
<evidence type="ECO:0000313" key="5">
    <source>
        <dbReference type="Proteomes" id="UP000824090"/>
    </source>
</evidence>
<reference evidence="4" key="2">
    <citation type="journal article" date="2021" name="PeerJ">
        <title>Extensive microbial diversity within the chicken gut microbiome revealed by metagenomics and culture.</title>
        <authorList>
            <person name="Gilroy R."/>
            <person name="Ravi A."/>
            <person name="Getino M."/>
            <person name="Pursley I."/>
            <person name="Horton D.L."/>
            <person name="Alikhan N.F."/>
            <person name="Baker D."/>
            <person name="Gharbi K."/>
            <person name="Hall N."/>
            <person name="Watson M."/>
            <person name="Adriaenssens E.M."/>
            <person name="Foster-Nyarko E."/>
            <person name="Jarju S."/>
            <person name="Secka A."/>
            <person name="Antonio M."/>
            <person name="Oren A."/>
            <person name="Chaudhuri R.R."/>
            <person name="La Ragione R."/>
            <person name="Hildebrand F."/>
            <person name="Pallen M.J."/>
        </authorList>
    </citation>
    <scope>NUCLEOTIDE SEQUENCE</scope>
    <source>
        <strain evidence="4">ChiHcec3-6078</strain>
    </source>
</reference>
<name>A0A9D1I1N9_9FIRM</name>
<proteinExistence type="predicted"/>
<accession>A0A9D1I1N9</accession>
<sequence length="104" mass="10984">MKGIRKLITWMSLCLLIAISGFWGAADNVQAASGDTQVSFVIEAEDIPESGQTVDRGEGTGPGAAKTGDESRLEGYAVMLGLSAPAILILLLTAARKEKKENDF</sequence>
<evidence type="ECO:0000313" key="4">
    <source>
        <dbReference type="EMBL" id="HIU26546.1"/>
    </source>
</evidence>
<evidence type="ECO:0000256" key="2">
    <source>
        <dbReference type="SAM" id="Phobius"/>
    </source>
</evidence>
<evidence type="ECO:0008006" key="6">
    <source>
        <dbReference type="Google" id="ProtNLM"/>
    </source>
</evidence>
<evidence type="ECO:0000256" key="3">
    <source>
        <dbReference type="SAM" id="SignalP"/>
    </source>
</evidence>
<feature type="region of interest" description="Disordered" evidence="1">
    <location>
        <begin position="50"/>
        <end position="69"/>
    </location>
</feature>
<dbReference type="EMBL" id="DVMP01000156">
    <property type="protein sequence ID" value="HIU26546.1"/>
    <property type="molecule type" value="Genomic_DNA"/>
</dbReference>
<organism evidence="4 5">
    <name type="scientific">Candidatus Allocopromorpha excrementigallinarum</name>
    <dbReference type="NCBI Taxonomy" id="2840742"/>
    <lineage>
        <taxon>Bacteria</taxon>
        <taxon>Bacillati</taxon>
        <taxon>Bacillota</taxon>
        <taxon>Clostridia</taxon>
        <taxon>Eubacteriales</taxon>
        <taxon>Eubacteriaceae</taxon>
        <taxon>Eubacteriaceae incertae sedis</taxon>
        <taxon>Candidatus Allocopromorpha</taxon>
    </lineage>
</organism>
<keyword evidence="2" id="KW-0472">Membrane</keyword>
<feature type="signal peptide" evidence="3">
    <location>
        <begin position="1"/>
        <end position="25"/>
    </location>
</feature>
<reference evidence="4" key="1">
    <citation type="submission" date="2020-10" db="EMBL/GenBank/DDBJ databases">
        <authorList>
            <person name="Gilroy R."/>
        </authorList>
    </citation>
    <scope>NUCLEOTIDE SEQUENCE</scope>
    <source>
        <strain evidence="4">ChiHcec3-6078</strain>
    </source>
</reference>
<dbReference type="Proteomes" id="UP000824090">
    <property type="component" value="Unassembled WGS sequence"/>
</dbReference>
<keyword evidence="2" id="KW-0812">Transmembrane</keyword>
<keyword evidence="3" id="KW-0732">Signal</keyword>
<feature type="chain" id="PRO_5039652622" description="Gram-positive cocci surface proteins LPxTG domain-containing protein" evidence="3">
    <location>
        <begin position="26"/>
        <end position="104"/>
    </location>
</feature>